<evidence type="ECO:0000313" key="6">
    <source>
        <dbReference type="Proteomes" id="UP001596408"/>
    </source>
</evidence>
<comment type="similarity">
    <text evidence="2">Belongs to the AB hydrolase superfamily. FUS2 hydrolase family.</text>
</comment>
<dbReference type="Proteomes" id="UP001596408">
    <property type="component" value="Unassembled WGS sequence"/>
</dbReference>
<sequence>MSRPTARGEWKRAERRERVREDRGRRGNREADRSRPRRPSRYEFSKVTMGFESGGERCTGWLYRPDRPADPPVVVMAGGIAGERSFGLPAYAERLAESGYAVFLFDYRNHGDSEGEPRNLVSPSRQRTDWEAAIAGVRERDDLDTRRLVLWGTDIGGGHVLDVAADDARVRAVVAQTPVLSGRSLLTTNGYGYLAKGVLAGVRDRLQSLVTDPHTVSVTGDTGESALLSTPGARAGYLDLVPRASEWNNEMPARSLLSLATYSAGDEAEAITCPVLFVAGERDDIVSADAVEKKAESVADATFVRLPAGHFDLYEGATFEQAVGHGVAFLDGALDRR</sequence>
<evidence type="ECO:0000313" key="5">
    <source>
        <dbReference type="EMBL" id="MFC6824343.1"/>
    </source>
</evidence>
<feature type="region of interest" description="Disordered" evidence="3">
    <location>
        <begin position="1"/>
        <end position="41"/>
    </location>
</feature>
<comment type="caution">
    <text evidence="5">The sequence shown here is derived from an EMBL/GenBank/DDBJ whole genome shotgun (WGS) entry which is preliminary data.</text>
</comment>
<protein>
    <submittedName>
        <fullName evidence="5">Alpha/beta hydrolase</fullName>
    </submittedName>
</protein>
<dbReference type="SUPFAM" id="SSF53474">
    <property type="entry name" value="alpha/beta-Hydrolases"/>
    <property type="match status" value="1"/>
</dbReference>
<feature type="domain" description="AB hydrolase-1" evidence="4">
    <location>
        <begin position="72"/>
        <end position="316"/>
    </location>
</feature>
<dbReference type="AlphaFoldDB" id="A0ABD5U009"/>
<evidence type="ECO:0000256" key="1">
    <source>
        <dbReference type="ARBA" id="ARBA00022801"/>
    </source>
</evidence>
<dbReference type="PANTHER" id="PTHR22946">
    <property type="entry name" value="DIENELACTONE HYDROLASE DOMAIN-CONTAINING PROTEIN-RELATED"/>
    <property type="match status" value="1"/>
</dbReference>
<evidence type="ECO:0000256" key="2">
    <source>
        <dbReference type="ARBA" id="ARBA00038115"/>
    </source>
</evidence>
<organism evidence="5 6">
    <name type="scientific">Halopelagius fulvigenes</name>
    <dbReference type="NCBI Taxonomy" id="1198324"/>
    <lineage>
        <taxon>Archaea</taxon>
        <taxon>Methanobacteriati</taxon>
        <taxon>Methanobacteriota</taxon>
        <taxon>Stenosarchaea group</taxon>
        <taxon>Halobacteria</taxon>
        <taxon>Halobacteriales</taxon>
        <taxon>Haloferacaceae</taxon>
    </lineage>
</organism>
<evidence type="ECO:0000259" key="4">
    <source>
        <dbReference type="Pfam" id="PF00561"/>
    </source>
</evidence>
<dbReference type="PANTHER" id="PTHR22946:SF9">
    <property type="entry name" value="POLYKETIDE TRANSFERASE AF380"/>
    <property type="match status" value="1"/>
</dbReference>
<dbReference type="EMBL" id="JBHSXH010000009">
    <property type="protein sequence ID" value="MFC6824343.1"/>
    <property type="molecule type" value="Genomic_DNA"/>
</dbReference>
<dbReference type="RefSeq" id="WP_379693144.1">
    <property type="nucleotide sequence ID" value="NZ_JBHSXH010000009.1"/>
</dbReference>
<accession>A0ABD5U009</accession>
<name>A0ABD5U009_9EURY</name>
<dbReference type="GO" id="GO:0016788">
    <property type="term" value="F:hydrolase activity, acting on ester bonds"/>
    <property type="evidence" value="ECO:0007669"/>
    <property type="project" value="UniProtKB-ARBA"/>
</dbReference>
<dbReference type="InterPro" id="IPR029058">
    <property type="entry name" value="AB_hydrolase_fold"/>
</dbReference>
<keyword evidence="6" id="KW-1185">Reference proteome</keyword>
<dbReference type="InterPro" id="IPR000073">
    <property type="entry name" value="AB_hydrolase_1"/>
</dbReference>
<proteinExistence type="inferred from homology"/>
<keyword evidence="1 5" id="KW-0378">Hydrolase</keyword>
<gene>
    <name evidence="5" type="ORF">ACFQEV_04945</name>
</gene>
<dbReference type="Gene3D" id="3.40.50.1820">
    <property type="entry name" value="alpha/beta hydrolase"/>
    <property type="match status" value="1"/>
</dbReference>
<reference evidence="5 6" key="1">
    <citation type="journal article" date="2019" name="Int. J. Syst. Evol. Microbiol.">
        <title>The Global Catalogue of Microorganisms (GCM) 10K type strain sequencing project: providing services to taxonomists for standard genome sequencing and annotation.</title>
        <authorList>
            <consortium name="The Broad Institute Genomics Platform"/>
            <consortium name="The Broad Institute Genome Sequencing Center for Infectious Disease"/>
            <person name="Wu L."/>
            <person name="Ma J."/>
        </authorList>
    </citation>
    <scope>NUCLEOTIDE SEQUENCE [LARGE SCALE GENOMIC DNA]</scope>
    <source>
        <strain evidence="5 6">YIM 94188</strain>
    </source>
</reference>
<dbReference type="Pfam" id="PF00561">
    <property type="entry name" value="Abhydrolase_1"/>
    <property type="match status" value="1"/>
</dbReference>
<evidence type="ECO:0000256" key="3">
    <source>
        <dbReference type="SAM" id="MobiDB-lite"/>
    </source>
</evidence>
<dbReference type="InterPro" id="IPR050261">
    <property type="entry name" value="FrsA_esterase"/>
</dbReference>